<name>G7E371_MIXOS</name>
<evidence type="ECO:0000313" key="3">
    <source>
        <dbReference type="Proteomes" id="UP000009131"/>
    </source>
</evidence>
<dbReference type="Proteomes" id="UP000009131">
    <property type="component" value="Unassembled WGS sequence"/>
</dbReference>
<accession>G7E371</accession>
<feature type="compositionally biased region" description="Basic and acidic residues" evidence="1">
    <location>
        <begin position="77"/>
        <end position="94"/>
    </location>
</feature>
<dbReference type="AlphaFoldDB" id="G7E371"/>
<feature type="region of interest" description="Disordered" evidence="1">
    <location>
        <begin position="146"/>
        <end position="172"/>
    </location>
</feature>
<reference evidence="2 3" key="1">
    <citation type="journal article" date="2011" name="J. Gen. Appl. Microbiol.">
        <title>Draft genome sequencing of the enigmatic basidiomycete Mixia osmundae.</title>
        <authorList>
            <person name="Nishida H."/>
            <person name="Nagatsuka Y."/>
            <person name="Sugiyama J."/>
        </authorList>
    </citation>
    <scope>NUCLEOTIDE SEQUENCE [LARGE SCALE GENOMIC DNA]</scope>
    <source>
        <strain evidence="3">CBS 9802 / IAM 14324 / JCM 22182 / KY 12970</strain>
    </source>
</reference>
<gene>
    <name evidence="2" type="primary">Mo03929</name>
    <name evidence="2" type="ORF">E5Q_03929</name>
</gene>
<evidence type="ECO:0000313" key="2">
    <source>
        <dbReference type="EMBL" id="GAA97252.1"/>
    </source>
</evidence>
<protein>
    <submittedName>
        <fullName evidence="2">Uncharacterized protein</fullName>
    </submittedName>
</protein>
<feature type="region of interest" description="Disordered" evidence="1">
    <location>
        <begin position="63"/>
        <end position="102"/>
    </location>
</feature>
<proteinExistence type="predicted"/>
<evidence type="ECO:0000256" key="1">
    <source>
        <dbReference type="SAM" id="MobiDB-lite"/>
    </source>
</evidence>
<dbReference type="HOGENOM" id="CLU_891623_0_0_1"/>
<keyword evidence="3" id="KW-1185">Reference proteome</keyword>
<sequence length="312" mass="33345">MKEAEEQSLSLKAAIEWQRANRVRRIADATSKAMPVSVSSRQLAVPCPSDHLRASSSCPNLHAVSSLGPGTTTARPISRDEPVGPSARSHDPSRSTHVQATRARWPADRIAQVYNAVDAPILTASTHQLQPHFVYRDKAAFSDCGSVHDRAPSPGDKAREHIGPSWPTTPRSPAFGADTFAGSALQARSVDHIVYSPAGLSRIARSSFALPAVCARSLARDETSDEQMTDAMSRMAVADQARQAALRALQSGRSTSYSDLARHCATPKGSGCSTTTSARDAYAGTAREVRFRSGVSYLPTPSPSPEPALYRA</sequence>
<organism evidence="2 3">
    <name type="scientific">Mixia osmundae (strain CBS 9802 / IAM 14324 / JCM 22182 / KY 12970)</name>
    <dbReference type="NCBI Taxonomy" id="764103"/>
    <lineage>
        <taxon>Eukaryota</taxon>
        <taxon>Fungi</taxon>
        <taxon>Dikarya</taxon>
        <taxon>Basidiomycota</taxon>
        <taxon>Pucciniomycotina</taxon>
        <taxon>Mixiomycetes</taxon>
        <taxon>Mixiales</taxon>
        <taxon>Mixiaceae</taxon>
        <taxon>Mixia</taxon>
    </lineage>
</organism>
<dbReference type="InParanoid" id="G7E371"/>
<feature type="compositionally biased region" description="Basic and acidic residues" evidence="1">
    <location>
        <begin position="146"/>
        <end position="162"/>
    </location>
</feature>
<dbReference type="EMBL" id="BABT02000117">
    <property type="protein sequence ID" value="GAA97252.1"/>
    <property type="molecule type" value="Genomic_DNA"/>
</dbReference>
<comment type="caution">
    <text evidence="2">The sequence shown here is derived from an EMBL/GenBank/DDBJ whole genome shotgun (WGS) entry which is preliminary data.</text>
</comment>
<reference evidence="2 3" key="2">
    <citation type="journal article" date="2012" name="Open Biol.">
        <title>Characteristics of nucleosomes and linker DNA regions on the genome of the basidiomycete Mixia osmundae revealed by mono- and dinucleosome mapping.</title>
        <authorList>
            <person name="Nishida H."/>
            <person name="Kondo S."/>
            <person name="Matsumoto T."/>
            <person name="Suzuki Y."/>
            <person name="Yoshikawa H."/>
            <person name="Taylor T.D."/>
            <person name="Sugiyama J."/>
        </authorList>
    </citation>
    <scope>NUCLEOTIDE SEQUENCE [LARGE SCALE GENOMIC DNA]</scope>
    <source>
        <strain evidence="3">CBS 9802 / IAM 14324 / JCM 22182 / KY 12970</strain>
    </source>
</reference>